<keyword evidence="7" id="KW-0472">Membrane</keyword>
<evidence type="ECO:0000313" key="9">
    <source>
        <dbReference type="Proteomes" id="UP000675881"/>
    </source>
</evidence>
<dbReference type="GO" id="GO:0015031">
    <property type="term" value="P:protein transport"/>
    <property type="evidence" value="ECO:0007669"/>
    <property type="project" value="UniProtKB-KW"/>
</dbReference>
<dbReference type="EMBL" id="HG994586">
    <property type="protein sequence ID" value="CAF2994719.1"/>
    <property type="molecule type" value="Genomic_DNA"/>
</dbReference>
<evidence type="ECO:0000313" key="8">
    <source>
        <dbReference type="EMBL" id="CAF2994719.1"/>
    </source>
</evidence>
<keyword evidence="6" id="KW-0333">Golgi apparatus</keyword>
<dbReference type="PANTHER" id="PTHR31658">
    <property type="entry name" value="CONSERVED OLIGOMERIC GOLGI COMPLEX SUBUNIT 1"/>
    <property type="match status" value="1"/>
</dbReference>
<keyword evidence="4" id="KW-0813">Transport</keyword>
<dbReference type="GO" id="GO:0017119">
    <property type="term" value="C:Golgi transport complex"/>
    <property type="evidence" value="ECO:0007669"/>
    <property type="project" value="InterPro"/>
</dbReference>
<dbReference type="AlphaFoldDB" id="A0A7R8HC39"/>
<evidence type="ECO:0000256" key="7">
    <source>
        <dbReference type="ARBA" id="ARBA00023136"/>
    </source>
</evidence>
<comment type="subcellular location">
    <subcellularLocation>
        <location evidence="1">Golgi apparatus membrane</location>
        <topology evidence="1">Peripheral membrane protein</topology>
    </subcellularLocation>
</comment>
<evidence type="ECO:0000256" key="5">
    <source>
        <dbReference type="ARBA" id="ARBA00022927"/>
    </source>
</evidence>
<evidence type="ECO:0000256" key="4">
    <source>
        <dbReference type="ARBA" id="ARBA00022448"/>
    </source>
</evidence>
<evidence type="ECO:0000256" key="6">
    <source>
        <dbReference type="ARBA" id="ARBA00023034"/>
    </source>
</evidence>
<dbReference type="PANTHER" id="PTHR31658:SF0">
    <property type="entry name" value="CONSERVED OLIGOMERIC GOLGI COMPLEX SUBUNIT 1"/>
    <property type="match status" value="1"/>
</dbReference>
<dbReference type="Proteomes" id="UP000675881">
    <property type="component" value="Chromosome 7"/>
</dbReference>
<accession>A0A7R8HC39</accession>
<dbReference type="GO" id="GO:0006891">
    <property type="term" value="P:intra-Golgi vesicle-mediated transport"/>
    <property type="evidence" value="ECO:0007669"/>
    <property type="project" value="InterPro"/>
</dbReference>
<comment type="similarity">
    <text evidence="2">Belongs to the COG1 family.</text>
</comment>
<keyword evidence="5" id="KW-0653">Protein transport</keyword>
<evidence type="ECO:0000256" key="3">
    <source>
        <dbReference type="ARBA" id="ARBA00020978"/>
    </source>
</evidence>
<protein>
    <recommendedName>
        <fullName evidence="3">Conserved oligomeric Golgi complex subunit 1</fullName>
    </recommendedName>
</protein>
<evidence type="ECO:0000256" key="1">
    <source>
        <dbReference type="ARBA" id="ARBA00004395"/>
    </source>
</evidence>
<name>A0A7R8HC39_LEPSM</name>
<keyword evidence="9" id="KW-1185">Reference proteome</keyword>
<dbReference type="GO" id="GO:0000139">
    <property type="term" value="C:Golgi membrane"/>
    <property type="evidence" value="ECO:0007669"/>
    <property type="project" value="UniProtKB-SubCell"/>
</dbReference>
<organism evidence="8 9">
    <name type="scientific">Lepeophtheirus salmonis</name>
    <name type="common">Salmon louse</name>
    <name type="synonym">Caligus salmonis</name>
    <dbReference type="NCBI Taxonomy" id="72036"/>
    <lineage>
        <taxon>Eukaryota</taxon>
        <taxon>Metazoa</taxon>
        <taxon>Ecdysozoa</taxon>
        <taxon>Arthropoda</taxon>
        <taxon>Crustacea</taxon>
        <taxon>Multicrustacea</taxon>
        <taxon>Hexanauplia</taxon>
        <taxon>Copepoda</taxon>
        <taxon>Siphonostomatoida</taxon>
        <taxon>Caligidae</taxon>
        <taxon>Lepeophtheirus</taxon>
    </lineage>
</organism>
<dbReference type="OrthoDB" id="46189at2759"/>
<gene>
    <name evidence="8" type="ORF">LSAA_12725</name>
</gene>
<reference evidence="8" key="1">
    <citation type="submission" date="2021-02" db="EMBL/GenBank/DDBJ databases">
        <authorList>
            <person name="Bekaert M."/>
        </authorList>
    </citation>
    <scope>NUCLEOTIDE SEQUENCE</scope>
    <source>
        <strain evidence="8">IoA-00</strain>
    </source>
</reference>
<evidence type="ECO:0000256" key="2">
    <source>
        <dbReference type="ARBA" id="ARBA00006653"/>
    </source>
</evidence>
<sequence length="689" mass="78008">MFETNLICSSQHDATIVKQNFLPLIQRQWESISHFRSTLLSSLDKKLALKGEDSTLLAGMVLLDPPDSPLSLYKNVLLKVRRSRLEDIVVSSISGKDYVAEILYTIRSTLLFLKSAFIDGDLRDPISKFLPAVIKDFIPSVLLKETLLKAEDVREITREWLDEVHEFLKKETKSRILAHVSTIEGLASIRKRIYEMFSGLSDESRWDTACKEILGSSLNLWNEFFDVVFVERVESLIESKVGGSIYVIESKLDTLMKSNEVNNEMNLSTFIWSEGNGTKNELSMQTLCFSPEVQNLCSQFDSTFKNLLEDVSHYVATKSEMDYLKKSVLKKNSPEPFSLSANNEPVLQINQKYSNQNNETPDAMLIHIGRLYQAIPEMSPFWLEALTKSVADDNLLSLRSKKDNILNELKVEFDHQSKLYFGYWKEHCIKVIDQSISFGDGDQKTYLEILPKWESVTISEESEDGNVVESVIRIPNQPSVVLVFSLNNICNIIYNVGPQSFPAGILNSFSHDICLKLLCVYEEKTVKKLQKIPQDVAFQILFDLKFIHHIMISGDSFELTEKYNDIINSVENHIDPFDLDPISAYLVVSFHQTGFYILNSLKSVQTNLTSSKDQKQSHNLLNTAQNSKTRFPLLPIPTGGSSGQNIPRASLTRLVPDLNRKKSITKIAESNLSSGGFLSAVSSSWFGSK</sequence>
<dbReference type="InterPro" id="IPR033370">
    <property type="entry name" value="COG1"/>
</dbReference>
<proteinExistence type="inferred from homology"/>